<comment type="caution">
    <text evidence="2">The sequence shown here is derived from an EMBL/GenBank/DDBJ whole genome shotgun (WGS) entry which is preliminary data.</text>
</comment>
<proteinExistence type="predicted"/>
<sequence>MFRLLITNIKKHGSKCELHWSLVVFPVMMECLGSSVPEESQKETRKVKENVEIDVDVRETLACESDSGVVMPDETEESHDAPEMGTEMGTDT</sequence>
<gene>
    <name evidence="2" type="ORF">V6N11_031351</name>
</gene>
<protein>
    <submittedName>
        <fullName evidence="2">Uncharacterized protein</fullName>
    </submittedName>
</protein>
<evidence type="ECO:0000313" key="2">
    <source>
        <dbReference type="EMBL" id="KAK9029909.1"/>
    </source>
</evidence>
<dbReference type="EMBL" id="JBBPBN010000010">
    <property type="protein sequence ID" value="KAK9029909.1"/>
    <property type="molecule type" value="Genomic_DNA"/>
</dbReference>
<keyword evidence="3" id="KW-1185">Reference proteome</keyword>
<evidence type="ECO:0000256" key="1">
    <source>
        <dbReference type="SAM" id="MobiDB-lite"/>
    </source>
</evidence>
<name>A0ABR2SXJ9_9ROSI</name>
<dbReference type="Proteomes" id="UP001396334">
    <property type="component" value="Unassembled WGS sequence"/>
</dbReference>
<evidence type="ECO:0000313" key="3">
    <source>
        <dbReference type="Proteomes" id="UP001396334"/>
    </source>
</evidence>
<feature type="region of interest" description="Disordered" evidence="1">
    <location>
        <begin position="64"/>
        <end position="92"/>
    </location>
</feature>
<reference evidence="2 3" key="1">
    <citation type="journal article" date="2024" name="G3 (Bethesda)">
        <title>Genome assembly of Hibiscus sabdariffa L. provides insights into metabolisms of medicinal natural products.</title>
        <authorList>
            <person name="Kim T."/>
        </authorList>
    </citation>
    <scope>NUCLEOTIDE SEQUENCE [LARGE SCALE GENOMIC DNA]</scope>
    <source>
        <strain evidence="2">TK-2024</strain>
        <tissue evidence="2">Old leaves</tissue>
    </source>
</reference>
<accession>A0ABR2SXJ9</accession>
<organism evidence="2 3">
    <name type="scientific">Hibiscus sabdariffa</name>
    <name type="common">roselle</name>
    <dbReference type="NCBI Taxonomy" id="183260"/>
    <lineage>
        <taxon>Eukaryota</taxon>
        <taxon>Viridiplantae</taxon>
        <taxon>Streptophyta</taxon>
        <taxon>Embryophyta</taxon>
        <taxon>Tracheophyta</taxon>
        <taxon>Spermatophyta</taxon>
        <taxon>Magnoliopsida</taxon>
        <taxon>eudicotyledons</taxon>
        <taxon>Gunneridae</taxon>
        <taxon>Pentapetalae</taxon>
        <taxon>rosids</taxon>
        <taxon>malvids</taxon>
        <taxon>Malvales</taxon>
        <taxon>Malvaceae</taxon>
        <taxon>Malvoideae</taxon>
        <taxon>Hibiscus</taxon>
    </lineage>
</organism>